<dbReference type="CDD" id="cd16343">
    <property type="entry name" value="LMWPTP"/>
    <property type="match status" value="1"/>
</dbReference>
<dbReference type="GO" id="GO:0004725">
    <property type="term" value="F:protein tyrosine phosphatase activity"/>
    <property type="evidence" value="ECO:0007669"/>
    <property type="project" value="UniProtKB-EC"/>
</dbReference>
<dbReference type="SUPFAM" id="SSF52788">
    <property type="entry name" value="Phosphotyrosine protein phosphatases I"/>
    <property type="match status" value="1"/>
</dbReference>
<proteinExistence type="inferred from homology"/>
<reference evidence="7 8" key="1">
    <citation type="submission" date="2013-09" db="EMBL/GenBank/DDBJ databases">
        <title>Whole genome shotgun sequence of Novosphingobium tardaugens NBRC 16725.</title>
        <authorList>
            <person name="Isaki S."/>
            <person name="Hosoyama A."/>
            <person name="Tsuchikane K."/>
            <person name="Katsumata H."/>
            <person name="Ando Y."/>
            <person name="Yamazaki S."/>
            <person name="Fujita N."/>
        </authorList>
    </citation>
    <scope>NUCLEOTIDE SEQUENCE [LARGE SCALE GENOMIC DNA]</scope>
    <source>
        <strain evidence="7 8">NBRC 16725</strain>
    </source>
</reference>
<keyword evidence="8" id="KW-1185">Reference proteome</keyword>
<dbReference type="eggNOG" id="COG0394">
    <property type="taxonomic scope" value="Bacteria"/>
</dbReference>
<dbReference type="PRINTS" id="PR00719">
    <property type="entry name" value="LMWPTPASE"/>
</dbReference>
<sequence>MELNKGADYGWDMSMITVPSVLFVCLGNICRSPLAEAAFRKVAQDAGLDVRVDSAGTGDWHVGKGPDQRAIATAARHGIDIAYYRARQLAVEDFARFTHIFALDHANLEDIRAREPRDASASVALLLDVVPGREGQSVADPYFGDDAGFEVTWRDVMQAAEALAARMIV</sequence>
<organism evidence="7 8">
    <name type="scientific">Caenibius tardaugens NBRC 16725</name>
    <dbReference type="NCBI Taxonomy" id="1219035"/>
    <lineage>
        <taxon>Bacteria</taxon>
        <taxon>Pseudomonadati</taxon>
        <taxon>Pseudomonadota</taxon>
        <taxon>Alphaproteobacteria</taxon>
        <taxon>Sphingomonadales</taxon>
        <taxon>Erythrobacteraceae</taxon>
        <taxon>Caenibius</taxon>
    </lineage>
</organism>
<dbReference type="InterPro" id="IPR050438">
    <property type="entry name" value="LMW_PTPase"/>
</dbReference>
<dbReference type="RefSeq" id="WP_021690227.1">
    <property type="nucleotide sequence ID" value="NZ_CP034179.1"/>
</dbReference>
<dbReference type="EC" id="3.1.3.48" evidence="2"/>
<dbReference type="Proteomes" id="UP000016568">
    <property type="component" value="Unassembled WGS sequence"/>
</dbReference>
<name>U2Y812_9SPHN</name>
<dbReference type="Gene3D" id="3.40.50.2300">
    <property type="match status" value="1"/>
</dbReference>
<dbReference type="InterPro" id="IPR023485">
    <property type="entry name" value="Ptyr_pPase"/>
</dbReference>
<evidence type="ECO:0000259" key="6">
    <source>
        <dbReference type="SMART" id="SM00226"/>
    </source>
</evidence>
<evidence type="ECO:0000256" key="1">
    <source>
        <dbReference type="ARBA" id="ARBA00011063"/>
    </source>
</evidence>
<dbReference type="InterPro" id="IPR036196">
    <property type="entry name" value="Ptyr_pPase_sf"/>
</dbReference>
<feature type="active site" description="Nucleophile" evidence="5">
    <location>
        <position position="25"/>
    </location>
</feature>
<comment type="caution">
    <text evidence="7">The sequence shown here is derived from an EMBL/GenBank/DDBJ whole genome shotgun (WGS) entry which is preliminary data.</text>
</comment>
<dbReference type="SMART" id="SM00226">
    <property type="entry name" value="LMWPc"/>
    <property type="match status" value="1"/>
</dbReference>
<accession>U2Y812</accession>
<dbReference type="InterPro" id="IPR017867">
    <property type="entry name" value="Tyr_phospatase_low_mol_wt"/>
</dbReference>
<comment type="similarity">
    <text evidence="1">Belongs to the low molecular weight phosphotyrosine protein phosphatase family.</text>
</comment>
<evidence type="ECO:0000256" key="3">
    <source>
        <dbReference type="ARBA" id="ARBA00022801"/>
    </source>
</evidence>
<evidence type="ECO:0000256" key="2">
    <source>
        <dbReference type="ARBA" id="ARBA00013064"/>
    </source>
</evidence>
<dbReference type="Pfam" id="PF01451">
    <property type="entry name" value="LMWPc"/>
    <property type="match status" value="1"/>
</dbReference>
<dbReference type="PANTHER" id="PTHR11717">
    <property type="entry name" value="LOW MOLECULAR WEIGHT PROTEIN TYROSINE PHOSPHATASE"/>
    <property type="match status" value="1"/>
</dbReference>
<dbReference type="PANTHER" id="PTHR11717:SF7">
    <property type="entry name" value="LOW MOLECULAR WEIGHT PHOSPHOTYROSINE PROTEIN PHOSPHATASE"/>
    <property type="match status" value="1"/>
</dbReference>
<dbReference type="AlphaFoldDB" id="U2Y812"/>
<evidence type="ECO:0000256" key="4">
    <source>
        <dbReference type="ARBA" id="ARBA00022912"/>
    </source>
</evidence>
<feature type="domain" description="Phosphotyrosine protein phosphatase I" evidence="6">
    <location>
        <begin position="19"/>
        <end position="166"/>
    </location>
</feature>
<evidence type="ECO:0000256" key="5">
    <source>
        <dbReference type="PIRSR" id="PIRSR617867-1"/>
    </source>
</evidence>
<feature type="active site" description="Proton donor" evidence="5">
    <location>
        <position position="140"/>
    </location>
</feature>
<keyword evidence="3" id="KW-0378">Hydrolase</keyword>
<feature type="active site" evidence="5">
    <location>
        <position position="31"/>
    </location>
</feature>
<keyword evidence="4" id="KW-0904">Protein phosphatase</keyword>
<evidence type="ECO:0000313" key="8">
    <source>
        <dbReference type="Proteomes" id="UP000016568"/>
    </source>
</evidence>
<evidence type="ECO:0000313" key="7">
    <source>
        <dbReference type="EMBL" id="GAD49321.1"/>
    </source>
</evidence>
<protein>
    <recommendedName>
        <fullName evidence="2">protein-tyrosine-phosphatase</fullName>
        <ecNumber evidence="2">3.1.3.48</ecNumber>
    </recommendedName>
</protein>
<dbReference type="EMBL" id="BASZ01000005">
    <property type="protein sequence ID" value="GAD49321.1"/>
    <property type="molecule type" value="Genomic_DNA"/>
</dbReference>
<gene>
    <name evidence="7" type="primary">ptpA</name>
    <name evidence="7" type="ORF">NT2_05_02410</name>
</gene>